<feature type="region of interest" description="Disordered" evidence="1">
    <location>
        <begin position="218"/>
        <end position="237"/>
    </location>
</feature>
<evidence type="ECO:0000256" key="1">
    <source>
        <dbReference type="SAM" id="MobiDB-lite"/>
    </source>
</evidence>
<name>A0ABP1CIL5_9APHY</name>
<reference evidence="3" key="1">
    <citation type="submission" date="2024-04" db="EMBL/GenBank/DDBJ databases">
        <authorList>
            <person name="Shaw F."/>
            <person name="Minotto A."/>
        </authorList>
    </citation>
    <scope>NUCLEOTIDE SEQUENCE [LARGE SCALE GENOMIC DNA]</scope>
</reference>
<gene>
    <name evidence="2" type="ORF">GFSPODELE1_LOCUS74</name>
</gene>
<protein>
    <submittedName>
        <fullName evidence="2">Uncharacterized protein</fullName>
    </submittedName>
</protein>
<evidence type="ECO:0000313" key="2">
    <source>
        <dbReference type="EMBL" id="CAL1693942.1"/>
    </source>
</evidence>
<feature type="compositionally biased region" description="Basic and acidic residues" evidence="1">
    <location>
        <begin position="228"/>
        <end position="237"/>
    </location>
</feature>
<organism evidence="2 3">
    <name type="scientific">Somion occarium</name>
    <dbReference type="NCBI Taxonomy" id="3059160"/>
    <lineage>
        <taxon>Eukaryota</taxon>
        <taxon>Fungi</taxon>
        <taxon>Dikarya</taxon>
        <taxon>Basidiomycota</taxon>
        <taxon>Agaricomycotina</taxon>
        <taxon>Agaricomycetes</taxon>
        <taxon>Polyporales</taxon>
        <taxon>Cerrenaceae</taxon>
        <taxon>Somion</taxon>
    </lineage>
</organism>
<dbReference type="Proteomes" id="UP001497453">
    <property type="component" value="Chromosome 1"/>
</dbReference>
<keyword evidence="3" id="KW-1185">Reference proteome</keyword>
<accession>A0ABP1CIL5</accession>
<sequence>MNTSYVHILVIEVQQKRYDLGEQCSGEIGRSNKCYAFCFCFTFLCDASRVYKLRVYPAYSLTESGRPYGRIVYPGSLSIATFAAFAAPSQPRTVALRASNLLLAVLKTRKPTLTKVMKPTIRLNFRDMTMTLHTLTTVSRYVLIRTAIRNRVKLVFFGSNEQHNYLTSLQILIPLYIHPYTLSCDLLLCCQTLNSCRYRTCRTRSGTVIYPEEARCRSPPNSLPTGRIAEDTPGRCQ</sequence>
<proteinExistence type="predicted"/>
<evidence type="ECO:0000313" key="3">
    <source>
        <dbReference type="Proteomes" id="UP001497453"/>
    </source>
</evidence>
<dbReference type="EMBL" id="OZ037944">
    <property type="protein sequence ID" value="CAL1693942.1"/>
    <property type="molecule type" value="Genomic_DNA"/>
</dbReference>